<sequence length="2625" mass="293141">MPRKEHSLSELYTLMMIDETFTVCILLYVKNSDSKNFEQVLSNVTFSIEGNFPGHQTCHHDLPQGRIDISPIGGTRLTSHICTCTGSFSSTLVSSGKQGDTASCKICCGRPLVDGIGSVSSGMISTVDLELRSFINPDLTWKSVSKRNRSGTRRTRKPFAKIMTMGLGLANKNGRKLENVTVSESEKQLGVDVLGQHFSEKVENVPIKKRRFIFRSPSPPPPMTPSPQLETSEKNVDFQTTPDQSCGSSAEQWQQLMKSDCSATSNAPSIDDEKISEVINGVEDFSGIEILAAAACSDSICKESTQERIQSSASSIHLEVSTASLETACCFPKVSVNESKSEGSSFQDNSFIVLHEVPSDKDTTLERSVPLFEFPSCKGSDLLVNESKSEGSSMLHEIPSDKNTPLERFIPLPDDRLLWDLNVPIDAWPCDGGNVYSQNVSVGNIPVRSEELQTTESQEIKTETTNDVVSSDVDGSNRMASDLRSLPTWTDDLGKEKQESGYGSQDIDDDTTNEVVSSEVDGRIRMTSDLRSMPVGTDDLDTNLRSIPAGTDDLCAENKESGYGSLDVDNDTTNEVVSSEVDVGIRMTSDLRSMPVGTDDLDTNLRSIPAGTADLGVEKKESGYGSQDVEDDTTNEVVLSEVDVGIRMTSDLRSLPVGIDDLSAEEQESGYGSQYIKRYATKEVVSSDVDGGNCTTSDSRIMPVGTDDLNTEKQLSEGGSRYDLHLQTKESQDMKNDATNKVVSTDVDGGNRMTSDLRTIPVGTDDCSREKQESEGCSGYDSQFEDGELRESDVQCWEETEQVDYDTEFEEERSFGLEAESVEQELKVDRESNPELAESSKCGETGEALRKNSVSLKSRNVEVSYGETMKFDCLDKSNYDLRVDLSKESKKELLSCVEGSSSSDVLKSRSPEGTRIFNPSAKYADSPKQENPHIHHSPYNFGRPRSKSAFGNREYPVGTDQSPSDAVCVARPDRRITRQFMDSYRPLLRRSPIEREDSYNMHQRMRTVRDTVRDTSPDQNRFRRYPQGFSRGIRDEYLKHVPDDSTQYMNCMLHRFDRRERSISPHGGRPHHAVPYKRARSRSRSRSPIDWLLQRDRNEDSRRRNRPPDFRSDARLDRVRLPFTKRFAADYGEFISPPRSHVSPLRNSRLFEDRNPGLDHFRDRRSHVRMIRQDQRFDQARPIRRLNSDDYYNPIIRPRRFPERAAGGKGCKYEVNDDGKHGSRYATIHRVRCYDTDGGARRFCYNKEDSYVAKNSLTVTNATGVSSRHPNTDAPRTASEDSGGLCSIFSASFSNSIYRAGCLIGGTKLTSRICTCTRSSTSTLVSSSKQKATASCKICCGRPLVDGIGSVSSGMMSTVGLELTSFMDPNLTWKTVSRNRSVMRRTRRPLAKSLSLGMAAADKNARTVEDVTVSESEKVGVDVLGRRFSEKVESVPIKKRRFMFRSPSSPPPLTPYPHLEASEQPVDFKPASDQNFGSSTTKWQQLMKSDCSAKPHVASIDDEKISELINCVEDFSGIEILAAAACSDSICSDVTEYEGNPLVEGPTQERIQSSASSTHLEQTTASLEAACGFPKDSVNESDKDKKLERSDPLPDDKLLWDLNVSMDAWPCDGGTVDTQKDTFPSISARSEELQTTKPQDINNDTSNEVVPSDVDGSNKMTSDLRTMLVVTDDLISEKQESEGCSSYDSHLQTKEHQDIRDDTENTVISSDADGDNRMSSAERTMSVVTDDSSIEKQESEGCSGYDSHLQTNEPQDMKHDTTKEVISSDADVDNRMTSAERIIPVGTDDLSIEKPESKGCSCYDSHFHTNEPQETKHDTTKEVVSSDVDGCNNRLTSDLRTMPDGTDDLSTEKQESEGCSGCDSQLQANEPQDTKHDTAKEVVSSDVDGGNRSTSDSRTMPVGTDDLSTQKQEFEGCFGYDSQLQPKEPQDTKNDTTKEVVTSDVDGGNRLTSESRFMPVGTDDLSTEKQGSERCYGYDSHVQTKEPQVIENDTAIAVVSSDVEGGDRLTSDSRTMPVGTDDLSAEKQGSEGCYGHDLQMQTKEPQVIENYTTIAVVSSDVEGANGLTSGLITIPVGTDDLSTEKLESEGCSGYDSQFEDGELRESDIQCWEEDEQVDYDTEFEEERSFGLEAESGEQELKAERGPNLELTANFKCCETGEALRKNSVSLKIRTVEVSDGETMKIDCLDGSNYDLRVDLSRVSKRELLSCVEGSLSSDVVQRSRFDSFNGSYPRAGRGTGSDKFAGSDRSYSHTRGRSPGGAHIFSPSANYWDSKRCHPPFYDFPDNFGRPRLESVFGNREYPTGTDQIPSEAAGVARPGHRITRQFMGSYRSPVRRRSPIERVDYYSMHPRIPTVRDTSPDRNRFRRYPQGVSRGIRDEYLRHIPDDSTRYMSRMLHPLDRRERSISPHSGRPHHAVPYKRARSRTRSRSPIDWLLQRDRNEDSRRRNRSPDFRSYARMDRVRLPFTKRFGAGYGEFISPPRRRVSPQRNSRMFEDRNPGLDHFRGRKSHVRMQDQRFDQARPIRRLNSNDYFNPMIRPRRSPDRSAGVKGCKYEVSNDSKHGSRYAMIHRERCYDTDGGACRFRYTEEDSYMAKNSLTVTNTTGVSTRCPDDANAPRTASEDR</sequence>
<feature type="compositionally biased region" description="Polar residues" evidence="1">
    <location>
        <begin position="237"/>
        <end position="247"/>
    </location>
</feature>
<feature type="region of interest" description="Disordered" evidence="1">
    <location>
        <begin position="2402"/>
        <end position="2435"/>
    </location>
</feature>
<feature type="compositionally biased region" description="Basic and acidic residues" evidence="1">
    <location>
        <begin position="1805"/>
        <end position="1821"/>
    </location>
</feature>
<feature type="compositionally biased region" description="Polar residues" evidence="1">
    <location>
        <begin position="1635"/>
        <end position="1649"/>
    </location>
</feature>
<protein>
    <submittedName>
        <fullName evidence="2">Uncharacterized protein</fullName>
    </submittedName>
</protein>
<comment type="caution">
    <text evidence="2">The sequence shown here is derived from an EMBL/GenBank/DDBJ whole genome shotgun (WGS) entry which is preliminary data.</text>
</comment>
<feature type="region of interest" description="Disordered" evidence="1">
    <location>
        <begin position="2480"/>
        <end position="2516"/>
    </location>
</feature>
<feature type="region of interest" description="Disordered" evidence="1">
    <location>
        <begin position="901"/>
        <end position="965"/>
    </location>
</feature>
<feature type="region of interest" description="Disordered" evidence="1">
    <location>
        <begin position="213"/>
        <end position="247"/>
    </location>
</feature>
<feature type="region of interest" description="Disordered" evidence="1">
    <location>
        <begin position="1943"/>
        <end position="1971"/>
    </location>
</feature>
<evidence type="ECO:0000256" key="1">
    <source>
        <dbReference type="SAM" id="MobiDB-lite"/>
    </source>
</evidence>
<feature type="region of interest" description="Disordered" evidence="1">
    <location>
        <begin position="2605"/>
        <end position="2625"/>
    </location>
</feature>
<feature type="compositionally biased region" description="Basic residues" evidence="1">
    <location>
        <begin position="2412"/>
        <end position="2429"/>
    </location>
</feature>
<feature type="compositionally biased region" description="Polar residues" evidence="1">
    <location>
        <begin position="1862"/>
        <end position="1871"/>
    </location>
</feature>
<feature type="compositionally biased region" description="Basic and acidic residues" evidence="1">
    <location>
        <begin position="1093"/>
        <end position="1111"/>
    </location>
</feature>
<proteinExistence type="predicted"/>
<feature type="region of interest" description="Disordered" evidence="1">
    <location>
        <begin position="821"/>
        <end position="844"/>
    </location>
</feature>
<evidence type="ECO:0000313" key="3">
    <source>
        <dbReference type="Proteomes" id="UP001396334"/>
    </source>
</evidence>
<feature type="region of interest" description="Disordered" evidence="1">
    <location>
        <begin position="1630"/>
        <end position="1659"/>
    </location>
</feature>
<feature type="compositionally biased region" description="Basic and acidic residues" evidence="1">
    <location>
        <begin position="824"/>
        <end position="833"/>
    </location>
</feature>
<accession>A0ABR2QG58</accession>
<dbReference type="PANTHER" id="PTHR34536:SF6">
    <property type="entry name" value="DENTIN SIALOPHOSPHOPROTEIN-LIKE PROTEIN"/>
    <property type="match status" value="1"/>
</dbReference>
<gene>
    <name evidence="2" type="ORF">V6N11_070812</name>
</gene>
<dbReference type="EMBL" id="JBBPBN010000040">
    <property type="protein sequence ID" value="KAK8999653.1"/>
    <property type="molecule type" value="Genomic_DNA"/>
</dbReference>
<dbReference type="Proteomes" id="UP001396334">
    <property type="component" value="Unassembled WGS sequence"/>
</dbReference>
<reference evidence="2 3" key="1">
    <citation type="journal article" date="2024" name="G3 (Bethesda)">
        <title>Genome assembly of Hibiscus sabdariffa L. provides insights into metabolisms of medicinal natural products.</title>
        <authorList>
            <person name="Kim T."/>
        </authorList>
    </citation>
    <scope>NUCLEOTIDE SEQUENCE [LARGE SCALE GENOMIC DNA]</scope>
    <source>
        <strain evidence="2">TK-2024</strain>
        <tissue evidence="2">Old leaves</tissue>
    </source>
</reference>
<dbReference type="PANTHER" id="PTHR34536">
    <property type="entry name" value="DENTIN SIALOPHOSPHOPROTEIN-LIKE PROTEIN"/>
    <property type="match status" value="1"/>
</dbReference>
<name>A0ABR2QG58_9ROSI</name>
<feature type="region of interest" description="Disordered" evidence="1">
    <location>
        <begin position="1679"/>
        <end position="1762"/>
    </location>
</feature>
<feature type="compositionally biased region" description="Basic residues" evidence="1">
    <location>
        <begin position="1068"/>
        <end position="1085"/>
    </location>
</feature>
<feature type="region of interest" description="Disordered" evidence="1">
    <location>
        <begin position="1571"/>
        <end position="1596"/>
    </location>
</feature>
<feature type="compositionally biased region" description="Polar residues" evidence="1">
    <location>
        <begin position="1717"/>
        <end position="1731"/>
    </location>
</feature>
<feature type="compositionally biased region" description="Basic and acidic residues" evidence="1">
    <location>
        <begin position="2493"/>
        <end position="2505"/>
    </location>
</feature>
<feature type="region of interest" description="Disordered" evidence="1">
    <location>
        <begin position="2230"/>
        <end position="2263"/>
    </location>
</feature>
<feature type="compositionally biased region" description="Basic and acidic residues" evidence="1">
    <location>
        <begin position="1577"/>
        <end position="1596"/>
    </location>
</feature>
<keyword evidence="3" id="KW-1185">Reference proteome</keyword>
<feature type="region of interest" description="Disordered" evidence="1">
    <location>
        <begin position="452"/>
        <end position="516"/>
    </location>
</feature>
<organism evidence="2 3">
    <name type="scientific">Hibiscus sabdariffa</name>
    <name type="common">roselle</name>
    <dbReference type="NCBI Taxonomy" id="183260"/>
    <lineage>
        <taxon>Eukaryota</taxon>
        <taxon>Viridiplantae</taxon>
        <taxon>Streptophyta</taxon>
        <taxon>Embryophyta</taxon>
        <taxon>Tracheophyta</taxon>
        <taxon>Spermatophyta</taxon>
        <taxon>Magnoliopsida</taxon>
        <taxon>eudicotyledons</taxon>
        <taxon>Gunneridae</taxon>
        <taxon>Pentapetalae</taxon>
        <taxon>rosids</taxon>
        <taxon>malvids</taxon>
        <taxon>Malvales</taxon>
        <taxon>Malvaceae</taxon>
        <taxon>Malvoideae</taxon>
        <taxon>Hibiscus</taxon>
    </lineage>
</organism>
<feature type="compositionally biased region" description="Basic and acidic residues" evidence="1">
    <location>
        <begin position="1691"/>
        <end position="1703"/>
    </location>
</feature>
<evidence type="ECO:0000313" key="2">
    <source>
        <dbReference type="EMBL" id="KAK8999653.1"/>
    </source>
</evidence>
<feature type="region of interest" description="Disordered" evidence="1">
    <location>
        <begin position="761"/>
        <end position="789"/>
    </location>
</feature>
<feature type="region of interest" description="Disordered" evidence="1">
    <location>
        <begin position="2004"/>
        <end position="2028"/>
    </location>
</feature>
<feature type="region of interest" description="Disordered" evidence="1">
    <location>
        <begin position="1775"/>
        <end position="1905"/>
    </location>
</feature>
<feature type="region of interest" description="Disordered" evidence="1">
    <location>
        <begin position="1060"/>
        <end position="1111"/>
    </location>
</feature>